<dbReference type="InterPro" id="IPR039356">
    <property type="entry name" value="YfbR/HDDC2"/>
</dbReference>
<keyword evidence="7" id="KW-0378">Hydrolase</keyword>
<dbReference type="Pfam" id="PF13023">
    <property type="entry name" value="HD_3"/>
    <property type="match status" value="1"/>
</dbReference>
<evidence type="ECO:0000256" key="5">
    <source>
        <dbReference type="ARBA" id="ARBA00012964"/>
    </source>
</evidence>
<evidence type="ECO:0000256" key="1">
    <source>
        <dbReference type="ARBA" id="ARBA00001638"/>
    </source>
</evidence>
<accession>A0A523BC89</accession>
<name>A0A523BC89_9CREN</name>
<dbReference type="SMART" id="SM00471">
    <property type="entry name" value="HDc"/>
    <property type="match status" value="1"/>
</dbReference>
<dbReference type="EMBL" id="QNVH01000035">
    <property type="protein sequence ID" value="TDA38557.1"/>
    <property type="molecule type" value="Genomic_DNA"/>
</dbReference>
<keyword evidence="6" id="KW-0479">Metal-binding</keyword>
<protein>
    <recommendedName>
        <fullName evidence="5">5'-deoxynucleotidase</fullName>
        <ecNumber evidence="5">3.1.3.89</ecNumber>
    </recommendedName>
</protein>
<evidence type="ECO:0000256" key="4">
    <source>
        <dbReference type="ARBA" id="ARBA00011738"/>
    </source>
</evidence>
<dbReference type="GO" id="GO:0002953">
    <property type="term" value="F:5'-deoxynucleotidase activity"/>
    <property type="evidence" value="ECO:0007669"/>
    <property type="project" value="UniProtKB-EC"/>
</dbReference>
<dbReference type="AlphaFoldDB" id="A0A523BC89"/>
<dbReference type="EC" id="3.1.3.89" evidence="5"/>
<dbReference type="Gene3D" id="1.10.3210.10">
    <property type="entry name" value="Hypothetical protein af1432"/>
    <property type="match status" value="1"/>
</dbReference>
<dbReference type="Proteomes" id="UP000315399">
    <property type="component" value="Unassembled WGS sequence"/>
</dbReference>
<dbReference type="InterPro" id="IPR006674">
    <property type="entry name" value="HD_domain"/>
</dbReference>
<gene>
    <name evidence="9" type="ORF">DSO08_04045</name>
</gene>
<evidence type="ECO:0000313" key="9">
    <source>
        <dbReference type="EMBL" id="TDA38557.1"/>
    </source>
</evidence>
<dbReference type="PANTHER" id="PTHR11845">
    <property type="entry name" value="5'-DEOXYNUCLEOTIDASE HDDC2"/>
    <property type="match status" value="1"/>
</dbReference>
<comment type="cofactor">
    <cofactor evidence="2">
        <name>Mn(2+)</name>
        <dbReference type="ChEBI" id="CHEBI:29035"/>
    </cofactor>
</comment>
<evidence type="ECO:0000256" key="2">
    <source>
        <dbReference type="ARBA" id="ARBA00001936"/>
    </source>
</evidence>
<sequence>MTKVGSLDTKVVTETIRILKNIPRTGWLQRGIPPSIAETVAEHTFEVSSILATVVMHTGNSLDKKKLLLMGIIHDWGESVAGDIPRSLTRKIGKETKKVTEKRIMQELSTISGFPELFKLFEEYEEQRTQESIVTKAADLIATLRQALDYAEMNYRVVDIIESCQKELEEVFKGIEDESIINILRNLTR</sequence>
<reference evidence="9 10" key="1">
    <citation type="journal article" date="2019" name="Nat. Microbiol.">
        <title>Expanding anaerobic alkane metabolism in the domain of Archaea.</title>
        <authorList>
            <person name="Wang Y."/>
            <person name="Wegener G."/>
            <person name="Hou J."/>
            <person name="Wang F."/>
            <person name="Xiao X."/>
        </authorList>
    </citation>
    <scope>NUCLEOTIDE SEQUENCE [LARGE SCALE GENOMIC DNA]</scope>
    <source>
        <strain evidence="9">WYZ-LMO10</strain>
    </source>
</reference>
<comment type="subunit">
    <text evidence="4">Homodimer.</text>
</comment>
<dbReference type="PANTHER" id="PTHR11845:SF13">
    <property type="entry name" value="5'-DEOXYNUCLEOTIDASE HDDC2"/>
    <property type="match status" value="1"/>
</dbReference>
<evidence type="ECO:0000256" key="7">
    <source>
        <dbReference type="ARBA" id="ARBA00022801"/>
    </source>
</evidence>
<proteinExistence type="predicted"/>
<dbReference type="InterPro" id="IPR003607">
    <property type="entry name" value="HD/PDEase_dom"/>
</dbReference>
<comment type="cofactor">
    <cofactor evidence="3">
        <name>Co(2+)</name>
        <dbReference type="ChEBI" id="CHEBI:48828"/>
    </cofactor>
</comment>
<dbReference type="SUPFAM" id="SSF109604">
    <property type="entry name" value="HD-domain/PDEase-like"/>
    <property type="match status" value="1"/>
</dbReference>
<dbReference type="GO" id="GO:0005737">
    <property type="term" value="C:cytoplasm"/>
    <property type="evidence" value="ECO:0007669"/>
    <property type="project" value="TreeGrafter"/>
</dbReference>
<comment type="caution">
    <text evidence="9">The sequence shown here is derived from an EMBL/GenBank/DDBJ whole genome shotgun (WGS) entry which is preliminary data.</text>
</comment>
<dbReference type="GO" id="GO:0046872">
    <property type="term" value="F:metal ion binding"/>
    <property type="evidence" value="ECO:0007669"/>
    <property type="project" value="UniProtKB-KW"/>
</dbReference>
<evidence type="ECO:0000256" key="6">
    <source>
        <dbReference type="ARBA" id="ARBA00022723"/>
    </source>
</evidence>
<evidence type="ECO:0000256" key="3">
    <source>
        <dbReference type="ARBA" id="ARBA00001941"/>
    </source>
</evidence>
<evidence type="ECO:0000313" key="10">
    <source>
        <dbReference type="Proteomes" id="UP000315399"/>
    </source>
</evidence>
<comment type="catalytic activity">
    <reaction evidence="1">
        <text>a 2'-deoxyribonucleoside 5'-phosphate + H2O = a 2'-deoxyribonucleoside + phosphate</text>
        <dbReference type="Rhea" id="RHEA:36167"/>
        <dbReference type="ChEBI" id="CHEBI:15377"/>
        <dbReference type="ChEBI" id="CHEBI:18274"/>
        <dbReference type="ChEBI" id="CHEBI:43474"/>
        <dbReference type="ChEBI" id="CHEBI:65317"/>
        <dbReference type="EC" id="3.1.3.89"/>
    </reaction>
</comment>
<organism evidence="9 10">
    <name type="scientific">Thermoproteota archaeon</name>
    <dbReference type="NCBI Taxonomy" id="2056631"/>
    <lineage>
        <taxon>Archaea</taxon>
        <taxon>Thermoproteota</taxon>
    </lineage>
</organism>
<evidence type="ECO:0000259" key="8">
    <source>
        <dbReference type="SMART" id="SM00471"/>
    </source>
</evidence>
<feature type="domain" description="HD/PDEase" evidence="8">
    <location>
        <begin position="36"/>
        <end position="153"/>
    </location>
</feature>